<reference evidence="2" key="1">
    <citation type="submission" date="2021-01" db="EMBL/GenBank/DDBJ databases">
        <title>Genomic Encyclopedia of Type Strains, Phase IV (KMG-IV): sequencing the most valuable type-strain genomes for metagenomic binning, comparative biology and taxonomic classification.</title>
        <authorList>
            <person name="Goeker M."/>
        </authorList>
    </citation>
    <scope>NUCLEOTIDE SEQUENCE</scope>
    <source>
        <strain evidence="2">DSM 23230</strain>
    </source>
</reference>
<sequence>MNITTPAVLFSTVSLLMSAYLSRFANLAKLMRQLTQEEDEEQEYINHQLNIFCQRLTYIKYLQFCGVLSLLFSTAAMFLLLLQFSLAAKISFIISLILFLFALLMGGIDVYYSMQALSIKLKDEVKL</sequence>
<organism evidence="2 3">
    <name type="scientific">Halanaerobacter jeridensis</name>
    <dbReference type="NCBI Taxonomy" id="706427"/>
    <lineage>
        <taxon>Bacteria</taxon>
        <taxon>Bacillati</taxon>
        <taxon>Bacillota</taxon>
        <taxon>Clostridia</taxon>
        <taxon>Halanaerobiales</taxon>
        <taxon>Halobacteroidaceae</taxon>
        <taxon>Halanaerobacter</taxon>
    </lineage>
</organism>
<evidence type="ECO:0000313" key="2">
    <source>
        <dbReference type="EMBL" id="MBM7555706.1"/>
    </source>
</evidence>
<evidence type="ECO:0000256" key="1">
    <source>
        <dbReference type="SAM" id="Phobius"/>
    </source>
</evidence>
<name>A0A938XQK9_9FIRM</name>
<keyword evidence="3" id="KW-1185">Reference proteome</keyword>
<keyword evidence="1" id="KW-0812">Transmembrane</keyword>
<dbReference type="EMBL" id="JAFBDQ010000002">
    <property type="protein sequence ID" value="MBM7555706.1"/>
    <property type="molecule type" value="Genomic_DNA"/>
</dbReference>
<gene>
    <name evidence="2" type="ORF">JOC47_000531</name>
</gene>
<evidence type="ECO:0000313" key="3">
    <source>
        <dbReference type="Proteomes" id="UP000774000"/>
    </source>
</evidence>
<accession>A0A938XQK9</accession>
<dbReference type="Pfam" id="PF11026">
    <property type="entry name" value="DUF2721"/>
    <property type="match status" value="1"/>
</dbReference>
<dbReference type="Proteomes" id="UP000774000">
    <property type="component" value="Unassembled WGS sequence"/>
</dbReference>
<feature type="transmembrane region" description="Helical" evidence="1">
    <location>
        <begin position="61"/>
        <end position="84"/>
    </location>
</feature>
<comment type="caution">
    <text evidence="2">The sequence shown here is derived from an EMBL/GenBank/DDBJ whole genome shotgun (WGS) entry which is preliminary data.</text>
</comment>
<keyword evidence="1" id="KW-1133">Transmembrane helix</keyword>
<dbReference type="RefSeq" id="WP_204700427.1">
    <property type="nucleotide sequence ID" value="NZ_JAFBDQ010000002.1"/>
</dbReference>
<proteinExistence type="predicted"/>
<protein>
    <submittedName>
        <fullName evidence="2">ABC-type multidrug transport system fused ATPase/permease subunit</fullName>
    </submittedName>
</protein>
<feature type="transmembrane region" description="Helical" evidence="1">
    <location>
        <begin position="90"/>
        <end position="112"/>
    </location>
</feature>
<dbReference type="AlphaFoldDB" id="A0A938XQK9"/>
<dbReference type="InterPro" id="IPR021279">
    <property type="entry name" value="DUF2721"/>
</dbReference>
<feature type="transmembrane region" description="Helical" evidence="1">
    <location>
        <begin position="6"/>
        <end position="25"/>
    </location>
</feature>
<keyword evidence="1" id="KW-0472">Membrane</keyword>